<evidence type="ECO:0000313" key="2">
    <source>
        <dbReference type="EMBL" id="KAA3671094.1"/>
    </source>
</evidence>
<evidence type="ECO:0000313" key="3">
    <source>
        <dbReference type="Proteomes" id="UP000324629"/>
    </source>
</evidence>
<evidence type="ECO:0000256" key="1">
    <source>
        <dbReference type="SAM" id="Phobius"/>
    </source>
</evidence>
<proteinExistence type="predicted"/>
<dbReference type="AlphaFoldDB" id="A0A5J4N6F8"/>
<feature type="transmembrane region" description="Helical" evidence="1">
    <location>
        <begin position="26"/>
        <end position="46"/>
    </location>
</feature>
<keyword evidence="1" id="KW-0472">Membrane</keyword>
<dbReference type="Proteomes" id="UP000324629">
    <property type="component" value="Unassembled WGS sequence"/>
</dbReference>
<dbReference type="EMBL" id="QNGE01007304">
    <property type="protein sequence ID" value="KAA3671094.1"/>
    <property type="molecule type" value="Genomic_DNA"/>
</dbReference>
<organism evidence="2 3">
    <name type="scientific">Paragonimus westermani</name>
    <dbReference type="NCBI Taxonomy" id="34504"/>
    <lineage>
        <taxon>Eukaryota</taxon>
        <taxon>Metazoa</taxon>
        <taxon>Spiralia</taxon>
        <taxon>Lophotrochozoa</taxon>
        <taxon>Platyhelminthes</taxon>
        <taxon>Trematoda</taxon>
        <taxon>Digenea</taxon>
        <taxon>Plagiorchiida</taxon>
        <taxon>Troglotremata</taxon>
        <taxon>Troglotrematidae</taxon>
        <taxon>Paragonimus</taxon>
    </lineage>
</organism>
<keyword evidence="1" id="KW-1133">Transmembrane helix</keyword>
<keyword evidence="3" id="KW-1185">Reference proteome</keyword>
<comment type="caution">
    <text evidence="2">The sequence shown here is derived from an EMBL/GenBank/DDBJ whole genome shotgun (WGS) entry which is preliminary data.</text>
</comment>
<reference evidence="2 3" key="1">
    <citation type="journal article" date="2019" name="Gigascience">
        <title>Whole-genome sequence of the oriental lung fluke Paragonimus westermani.</title>
        <authorList>
            <person name="Oey H."/>
            <person name="Zakrzewski M."/>
            <person name="Narain K."/>
            <person name="Devi K.R."/>
            <person name="Agatsuma T."/>
            <person name="Nawaratna S."/>
            <person name="Gobert G.N."/>
            <person name="Jones M.K."/>
            <person name="Ragan M.A."/>
            <person name="McManus D.P."/>
            <person name="Krause L."/>
        </authorList>
    </citation>
    <scope>NUCLEOTIDE SEQUENCE [LARGE SCALE GENOMIC DNA]</scope>
    <source>
        <strain evidence="2 3">IND2009</strain>
    </source>
</reference>
<name>A0A5J4N6F8_9TREM</name>
<protein>
    <submittedName>
        <fullName evidence="2">Uncharacterized protein</fullName>
    </submittedName>
</protein>
<accession>A0A5J4N6F8</accession>
<sequence length="130" mass="14859">MTVDSTVQRIFGRYQLDTGQWPHTRVLAALATHEALGLGILVGFWFGCYKFQPLRRCIHLAPEPIRSSYKKGMTWSAKKLQRIPQLVRQRTDPQRLLVSGAESFVLRKLLTPVTVPLKIYLAVILTSFLH</sequence>
<gene>
    <name evidence="2" type="ORF">DEA37_0000914</name>
</gene>
<keyword evidence="1" id="KW-0812">Transmembrane</keyword>